<sequence length="60" mass="6790">MRALEQALIRRNLLSDVIPFISMDFIITNKANFGYKNSRKIGKVIQLVSLGLIKKAMTPI</sequence>
<gene>
    <name evidence="1" type="ORF">PAALTS15_10539</name>
</gene>
<accession>S9TYC9</accession>
<organism evidence="1 2">
    <name type="scientific">Paenibacillus alvei TS-15</name>
    <dbReference type="NCBI Taxonomy" id="1117108"/>
    <lineage>
        <taxon>Bacteria</taxon>
        <taxon>Bacillati</taxon>
        <taxon>Bacillota</taxon>
        <taxon>Bacilli</taxon>
        <taxon>Bacillales</taxon>
        <taxon>Paenibacillaceae</taxon>
        <taxon>Paenibacillus</taxon>
    </lineage>
</organism>
<comment type="caution">
    <text evidence="1">The sequence shown here is derived from an EMBL/GenBank/DDBJ whole genome shotgun (WGS) entry which is preliminary data.</text>
</comment>
<protein>
    <submittedName>
        <fullName evidence="1">Uncharacterized protein</fullName>
    </submittedName>
</protein>
<proteinExistence type="predicted"/>
<reference evidence="1 2" key="1">
    <citation type="submission" date="2013-05" db="EMBL/GenBank/DDBJ databases">
        <authorList>
            <person name="Strain E.A."/>
            <person name="Brown E."/>
            <person name="Allard M.W."/>
            <person name="Luo Y.L."/>
        </authorList>
    </citation>
    <scope>NUCLEOTIDE SEQUENCE [LARGE SCALE GENOMIC DNA]</scope>
    <source>
        <strain evidence="1 2">TS-15</strain>
    </source>
</reference>
<name>S9TYC9_PAEAL</name>
<evidence type="ECO:0000313" key="1">
    <source>
        <dbReference type="EMBL" id="EPY07226.1"/>
    </source>
</evidence>
<evidence type="ECO:0000313" key="2">
    <source>
        <dbReference type="Proteomes" id="UP000015344"/>
    </source>
</evidence>
<dbReference type="AlphaFoldDB" id="S9TYC9"/>
<dbReference type="Proteomes" id="UP000015344">
    <property type="component" value="Unassembled WGS sequence"/>
</dbReference>
<dbReference type="EMBL" id="ATMT01000044">
    <property type="protein sequence ID" value="EPY07226.1"/>
    <property type="molecule type" value="Genomic_DNA"/>
</dbReference>